<comment type="subcellular location">
    <subcellularLocation>
        <location evidence="4 14">Cytoplasm</location>
    </subcellularLocation>
</comment>
<comment type="caution">
    <text evidence="19">The sequence shown here is derived from an EMBL/GenBank/DDBJ whole genome shotgun (WGS) entry which is preliminary data.</text>
</comment>
<feature type="domain" description="RNase H type-2" evidence="17">
    <location>
        <begin position="72"/>
        <end position="256"/>
    </location>
</feature>
<dbReference type="Proteomes" id="UP001171687">
    <property type="component" value="Unassembled WGS sequence"/>
</dbReference>
<dbReference type="GO" id="GO:0006298">
    <property type="term" value="P:mismatch repair"/>
    <property type="evidence" value="ECO:0007669"/>
    <property type="project" value="TreeGrafter"/>
</dbReference>
<dbReference type="GO" id="GO:0004523">
    <property type="term" value="F:RNA-DNA hybrid ribonuclease activity"/>
    <property type="evidence" value="ECO:0007669"/>
    <property type="project" value="UniProtKB-UniRule"/>
</dbReference>
<dbReference type="EMBL" id="JAUHQC010000006">
    <property type="protein sequence ID" value="MDN4532400.1"/>
    <property type="molecule type" value="Genomic_DNA"/>
</dbReference>
<organism evidence="19 20">
    <name type="scientific">Staphylococcus auricularis</name>
    <dbReference type="NCBI Taxonomy" id="29379"/>
    <lineage>
        <taxon>Bacteria</taxon>
        <taxon>Bacillati</taxon>
        <taxon>Bacillota</taxon>
        <taxon>Bacilli</taxon>
        <taxon>Bacillales</taxon>
        <taxon>Staphylococcaceae</taxon>
        <taxon>Staphylococcus</taxon>
    </lineage>
</organism>
<reference evidence="18" key="2">
    <citation type="submission" date="2023-07" db="EMBL/GenBank/DDBJ databases">
        <title>Evaluation of the beneficial properties of pineapple isolates.</title>
        <authorList>
            <person name="Adefiranye O."/>
        </authorList>
    </citation>
    <scope>NUCLEOTIDE SEQUENCE</scope>
    <source>
        <strain evidence="18">PAPLE_T1</strain>
    </source>
</reference>
<evidence type="ECO:0000256" key="9">
    <source>
        <dbReference type="ARBA" id="ARBA00022722"/>
    </source>
</evidence>
<evidence type="ECO:0000256" key="15">
    <source>
        <dbReference type="PROSITE-ProRule" id="PRU01319"/>
    </source>
</evidence>
<dbReference type="AlphaFoldDB" id="A0AAP8PP86"/>
<evidence type="ECO:0000256" key="4">
    <source>
        <dbReference type="ARBA" id="ARBA00004496"/>
    </source>
</evidence>
<dbReference type="CDD" id="cd07182">
    <property type="entry name" value="RNase_HII_bacteria_HII_like"/>
    <property type="match status" value="1"/>
</dbReference>
<evidence type="ECO:0000256" key="13">
    <source>
        <dbReference type="ARBA" id="ARBA00023211"/>
    </source>
</evidence>
<dbReference type="Pfam" id="PF01351">
    <property type="entry name" value="RNase_HII"/>
    <property type="match status" value="1"/>
</dbReference>
<evidence type="ECO:0000256" key="3">
    <source>
        <dbReference type="ARBA" id="ARBA00004065"/>
    </source>
</evidence>
<dbReference type="Proteomes" id="UP000242470">
    <property type="component" value="Unassembled WGS sequence"/>
</dbReference>
<dbReference type="RefSeq" id="WP_059106680.1">
    <property type="nucleotide sequence ID" value="NZ_AP024589.1"/>
</dbReference>
<dbReference type="GeneID" id="64982425"/>
<evidence type="ECO:0000256" key="7">
    <source>
        <dbReference type="ARBA" id="ARBA00019179"/>
    </source>
</evidence>
<dbReference type="InterPro" id="IPR022898">
    <property type="entry name" value="RNase_HII"/>
</dbReference>
<keyword evidence="13 14" id="KW-0464">Manganese</keyword>
<dbReference type="GO" id="GO:0005737">
    <property type="term" value="C:cytoplasm"/>
    <property type="evidence" value="ECO:0007669"/>
    <property type="project" value="UniProtKB-SubCell"/>
</dbReference>
<evidence type="ECO:0000256" key="14">
    <source>
        <dbReference type="HAMAP-Rule" id="MF_00052"/>
    </source>
</evidence>
<comment type="cofactor">
    <cofactor evidence="2">
        <name>Mg(2+)</name>
        <dbReference type="ChEBI" id="CHEBI:18420"/>
    </cofactor>
</comment>
<comment type="catalytic activity">
    <reaction evidence="1 14 15 16">
        <text>Endonucleolytic cleavage to 5'-phosphomonoester.</text>
        <dbReference type="EC" id="3.1.26.4"/>
    </reaction>
</comment>
<keyword evidence="9 14" id="KW-0540">Nuclease</keyword>
<dbReference type="PANTHER" id="PTHR10954">
    <property type="entry name" value="RIBONUCLEASE H2 SUBUNIT A"/>
    <property type="match status" value="1"/>
</dbReference>
<keyword evidence="8 14" id="KW-0963">Cytoplasm</keyword>
<dbReference type="Gene3D" id="3.30.420.10">
    <property type="entry name" value="Ribonuclease H-like superfamily/Ribonuclease H"/>
    <property type="match status" value="1"/>
</dbReference>
<dbReference type="EC" id="3.1.26.4" evidence="6 14"/>
<dbReference type="GO" id="GO:0030145">
    <property type="term" value="F:manganese ion binding"/>
    <property type="evidence" value="ECO:0007669"/>
    <property type="project" value="UniProtKB-UniRule"/>
</dbReference>
<keyword evidence="12 14" id="KW-0378">Hydrolase</keyword>
<dbReference type="SUPFAM" id="SSF53098">
    <property type="entry name" value="Ribonuclease H-like"/>
    <property type="match status" value="1"/>
</dbReference>
<dbReference type="GO" id="GO:0032299">
    <property type="term" value="C:ribonuclease H2 complex"/>
    <property type="evidence" value="ECO:0007669"/>
    <property type="project" value="TreeGrafter"/>
</dbReference>
<evidence type="ECO:0000313" key="19">
    <source>
        <dbReference type="EMBL" id="PNZ67613.1"/>
    </source>
</evidence>
<proteinExistence type="inferred from homology"/>
<evidence type="ECO:0000256" key="11">
    <source>
        <dbReference type="ARBA" id="ARBA00022759"/>
    </source>
</evidence>
<dbReference type="NCBIfam" id="NF000594">
    <property type="entry name" value="PRK00015.1-1"/>
    <property type="match status" value="1"/>
</dbReference>
<dbReference type="InterPro" id="IPR012337">
    <property type="entry name" value="RNaseH-like_sf"/>
</dbReference>
<protein>
    <recommendedName>
        <fullName evidence="7 14">Ribonuclease HII</fullName>
        <shortName evidence="14">RNase HII</shortName>
        <ecNumber evidence="6 14">3.1.26.4</ecNumber>
    </recommendedName>
</protein>
<comment type="similarity">
    <text evidence="5 14 16">Belongs to the RNase HII family.</text>
</comment>
<gene>
    <name evidence="14" type="primary">rnhB</name>
    <name evidence="19" type="ORF">CD158_05630</name>
    <name evidence="18" type="ORF">QYH67_02200</name>
</gene>
<evidence type="ECO:0000256" key="5">
    <source>
        <dbReference type="ARBA" id="ARBA00007383"/>
    </source>
</evidence>
<name>A0AAP8PP86_9STAP</name>
<evidence type="ECO:0000256" key="10">
    <source>
        <dbReference type="ARBA" id="ARBA00022723"/>
    </source>
</evidence>
<dbReference type="PANTHER" id="PTHR10954:SF18">
    <property type="entry name" value="RIBONUCLEASE HII"/>
    <property type="match status" value="1"/>
</dbReference>
<dbReference type="FunFam" id="3.30.420.10:FF:000006">
    <property type="entry name" value="Ribonuclease HII"/>
    <property type="match status" value="1"/>
</dbReference>
<evidence type="ECO:0000256" key="16">
    <source>
        <dbReference type="RuleBase" id="RU003515"/>
    </source>
</evidence>
<reference evidence="19 20" key="1">
    <citation type="submission" date="2017-08" db="EMBL/GenBank/DDBJ databases">
        <title>Draft genome sequences of 64 type strains of genus Staph aureus.</title>
        <authorList>
            <person name="Cole K."/>
            <person name="Golubchik T."/>
            <person name="Russell J."/>
            <person name="Foster D."/>
            <person name="Llewelyn M."/>
            <person name="Wilson D."/>
            <person name="Crook D."/>
            <person name="Paul J."/>
        </authorList>
    </citation>
    <scope>NUCLEOTIDE SEQUENCE [LARGE SCALE GENOMIC DNA]</scope>
    <source>
        <strain evidence="19 20">NCTC 12101</strain>
    </source>
</reference>
<evidence type="ECO:0000256" key="8">
    <source>
        <dbReference type="ARBA" id="ARBA00022490"/>
    </source>
</evidence>
<evidence type="ECO:0000256" key="12">
    <source>
        <dbReference type="ARBA" id="ARBA00022801"/>
    </source>
</evidence>
<comment type="cofactor">
    <cofactor evidence="14 15">
        <name>Mn(2+)</name>
        <dbReference type="ChEBI" id="CHEBI:29035"/>
    </cofactor>
    <cofactor evidence="14 15">
        <name>Mg(2+)</name>
        <dbReference type="ChEBI" id="CHEBI:18420"/>
    </cofactor>
    <text evidence="14 15">Manganese or magnesium. Binds 1 divalent metal ion per monomer in the absence of substrate. May bind a second metal ion after substrate binding.</text>
</comment>
<dbReference type="PROSITE" id="PS51975">
    <property type="entry name" value="RNASE_H_2"/>
    <property type="match status" value="1"/>
</dbReference>
<keyword evidence="11 14" id="KW-0255">Endonuclease</keyword>
<dbReference type="InterPro" id="IPR024567">
    <property type="entry name" value="RNase_HII/HIII_dom"/>
</dbReference>
<dbReference type="GO" id="GO:0003723">
    <property type="term" value="F:RNA binding"/>
    <property type="evidence" value="ECO:0007669"/>
    <property type="project" value="UniProtKB-UniRule"/>
</dbReference>
<dbReference type="InterPro" id="IPR036397">
    <property type="entry name" value="RNaseH_sf"/>
</dbReference>
<evidence type="ECO:0000256" key="6">
    <source>
        <dbReference type="ARBA" id="ARBA00012180"/>
    </source>
</evidence>
<keyword evidence="10 14" id="KW-0479">Metal-binding</keyword>
<evidence type="ECO:0000313" key="18">
    <source>
        <dbReference type="EMBL" id="MDN4532400.1"/>
    </source>
</evidence>
<evidence type="ECO:0000256" key="1">
    <source>
        <dbReference type="ARBA" id="ARBA00000077"/>
    </source>
</evidence>
<evidence type="ECO:0000259" key="17">
    <source>
        <dbReference type="PROSITE" id="PS51975"/>
    </source>
</evidence>
<comment type="function">
    <text evidence="3 14 16">Endonuclease that specifically degrades the RNA of RNA-DNA hybrids.</text>
</comment>
<dbReference type="EMBL" id="PPQW01000026">
    <property type="protein sequence ID" value="PNZ67613.1"/>
    <property type="molecule type" value="Genomic_DNA"/>
</dbReference>
<sequence length="256" mass="28600">MNLTIAQIKEALATIDTIETLEQSPFNNDSRKGVQQELRSRRKQIERDLQLKQQYETMSQLENKIYQQDPSALICGIDEVGRGPLAGPVVACAVILNPDHAYIGINDSKQLNHKKRAALQQQLEAGLIDFAIGSASVEEIDQYNIYQATKIAMLRAINKLSPQPTHLLIDAMQLDVAIPQQSIIKGDSKSVTIAAASILAKEYRDQYMTTLDEQYPGYDFAQNVGYGTKKHLEGIDKFGVTPVHRKSFEPIKSMIK</sequence>
<feature type="binding site" evidence="14 15">
    <location>
        <position position="78"/>
    </location>
    <ligand>
        <name>a divalent metal cation</name>
        <dbReference type="ChEBI" id="CHEBI:60240"/>
    </ligand>
</feature>
<dbReference type="GO" id="GO:0043137">
    <property type="term" value="P:DNA replication, removal of RNA primer"/>
    <property type="evidence" value="ECO:0007669"/>
    <property type="project" value="TreeGrafter"/>
</dbReference>
<evidence type="ECO:0000313" key="20">
    <source>
        <dbReference type="Proteomes" id="UP000242470"/>
    </source>
</evidence>
<evidence type="ECO:0000256" key="2">
    <source>
        <dbReference type="ARBA" id="ARBA00001946"/>
    </source>
</evidence>
<dbReference type="NCBIfam" id="NF000595">
    <property type="entry name" value="PRK00015.1-3"/>
    <property type="match status" value="1"/>
</dbReference>
<feature type="binding site" evidence="14 15">
    <location>
        <position position="79"/>
    </location>
    <ligand>
        <name>a divalent metal cation</name>
        <dbReference type="ChEBI" id="CHEBI:60240"/>
    </ligand>
</feature>
<accession>A0AAP8PP86</accession>
<dbReference type="InterPro" id="IPR001352">
    <property type="entry name" value="RNase_HII/HIII"/>
</dbReference>
<dbReference type="HAMAP" id="MF_00052_B">
    <property type="entry name" value="RNase_HII_B"/>
    <property type="match status" value="1"/>
</dbReference>
<feature type="binding site" evidence="14 15">
    <location>
        <position position="170"/>
    </location>
    <ligand>
        <name>a divalent metal cation</name>
        <dbReference type="ChEBI" id="CHEBI:60240"/>
    </ligand>
</feature>